<dbReference type="InterPro" id="IPR024791">
    <property type="entry name" value="Cyt_c/ubiquinol_Oxase_su3"/>
</dbReference>
<comment type="subunit">
    <text evidence="3">Component of the cytochrome c oxidase (complex IV, CIV), a multisubunit enzyme composed of a catalytic core of 3 subunits and several supernumerary subunits. The complex exists as a monomer or a dimer and forms supercomplexes (SCs) in the inner mitochondrial membrane with ubiquinol-cytochrome c oxidoreductase (cytochrome b-c1 complex, complex III, CIII).</text>
</comment>
<evidence type="ECO:0000256" key="10">
    <source>
        <dbReference type="SAM" id="Phobius"/>
    </source>
</evidence>
<gene>
    <name evidence="12" type="ORF">CSSPJE1EN1_LOCUS29222</name>
</gene>
<dbReference type="PANTHER" id="PTHR11403:SF7">
    <property type="entry name" value="CYTOCHROME C OXIDASE SUBUNIT 3"/>
    <property type="match status" value="1"/>
</dbReference>
<dbReference type="PANTHER" id="PTHR11403">
    <property type="entry name" value="CYTOCHROME C OXIDASE SUBUNIT III"/>
    <property type="match status" value="1"/>
</dbReference>
<keyword evidence="6" id="KW-1278">Translocase</keyword>
<evidence type="ECO:0000256" key="8">
    <source>
        <dbReference type="ARBA" id="ARBA00023136"/>
    </source>
</evidence>
<feature type="transmembrane region" description="Helical" evidence="10">
    <location>
        <begin position="82"/>
        <end position="105"/>
    </location>
</feature>
<dbReference type="SUPFAM" id="SSF81452">
    <property type="entry name" value="Cytochrome c oxidase subunit III-like"/>
    <property type="match status" value="1"/>
</dbReference>
<feature type="transmembrane region" description="Helical" evidence="10">
    <location>
        <begin position="243"/>
        <end position="263"/>
    </location>
</feature>
<evidence type="ECO:0000313" key="12">
    <source>
        <dbReference type="EMBL" id="CAK9253844.1"/>
    </source>
</evidence>
<evidence type="ECO:0000256" key="7">
    <source>
        <dbReference type="ARBA" id="ARBA00022989"/>
    </source>
</evidence>
<feature type="transmembrane region" description="Helical" evidence="10">
    <location>
        <begin position="17"/>
        <end position="36"/>
    </location>
</feature>
<feature type="non-terminal residue" evidence="12">
    <location>
        <position position="1"/>
    </location>
</feature>
<evidence type="ECO:0000256" key="2">
    <source>
        <dbReference type="ARBA" id="ARBA00010581"/>
    </source>
</evidence>
<evidence type="ECO:0000256" key="9">
    <source>
        <dbReference type="RuleBase" id="RU003375"/>
    </source>
</evidence>
<comment type="subcellular location">
    <subcellularLocation>
        <location evidence="1">Membrane</location>
        <topology evidence="1">Multi-pass membrane protein</topology>
    </subcellularLocation>
</comment>
<feature type="transmembrane region" description="Helical" evidence="10">
    <location>
        <begin position="194"/>
        <end position="223"/>
    </location>
</feature>
<keyword evidence="13" id="KW-1185">Reference proteome</keyword>
<evidence type="ECO:0000256" key="4">
    <source>
        <dbReference type="ARBA" id="ARBA00015944"/>
    </source>
</evidence>
<evidence type="ECO:0000256" key="6">
    <source>
        <dbReference type="ARBA" id="ARBA00022967"/>
    </source>
</evidence>
<evidence type="ECO:0000256" key="3">
    <source>
        <dbReference type="ARBA" id="ARBA00011164"/>
    </source>
</evidence>
<comment type="caution">
    <text evidence="12">The sequence shown here is derived from an EMBL/GenBank/DDBJ whole genome shotgun (WGS) entry which is preliminary data.</text>
</comment>
<reference evidence="12" key="1">
    <citation type="submission" date="2024-02" db="EMBL/GenBank/DDBJ databases">
        <authorList>
            <consortium name="ELIXIR-Norway"/>
            <consortium name="Elixir Norway"/>
        </authorList>
    </citation>
    <scope>NUCLEOTIDE SEQUENCE</scope>
</reference>
<dbReference type="InterPro" id="IPR033945">
    <property type="entry name" value="Cyt_c_oxase_su3_dom"/>
</dbReference>
<name>A0ABP0VHI6_9BRYO</name>
<comment type="function">
    <text evidence="9">Component of the cytochrome c oxidase, the last enzyme in the mitochondrial electron transport chain which drives oxidative phosphorylation. The respiratory chain contains 3 multisubunit complexes succinate dehydrogenase (complex II, CII), ubiquinol-cytochrome c oxidoreductase (cytochrome b-c1 complex, complex III, CIII) and cytochrome c oxidase (complex IV, CIV), that cooperate to transfer electrons derived from NADH and succinate to molecular oxygen, creating an electrochemical gradient over the inner membrane that drives transmembrane transport and the ATP synthase. Cytochrome c oxidase is the component of the respiratory chain that catalyzes the reduction of oxygen to water. Electrons originating from reduced cytochrome c in the intermembrane space (IMS) are transferred via the dinuclear copper A center (CU(A)) of subunit 2 and heme A of subunit 1 to the active site in subunit 1, a binuclear center (BNC) formed by heme A3 and copper B (CU(B)). The BNC reduces molecular oxygen to 2 water molecules using 4 electrons from cytochrome c in the IMS and 4 protons from the mitochondrial matrix.</text>
</comment>
<dbReference type="Pfam" id="PF00510">
    <property type="entry name" value="COX3"/>
    <property type="match status" value="1"/>
</dbReference>
<evidence type="ECO:0000256" key="5">
    <source>
        <dbReference type="ARBA" id="ARBA00022692"/>
    </source>
</evidence>
<evidence type="ECO:0000313" key="13">
    <source>
        <dbReference type="Proteomes" id="UP001497444"/>
    </source>
</evidence>
<protein>
    <recommendedName>
        <fullName evidence="4 9">Cytochrome c oxidase subunit 3</fullName>
    </recommendedName>
</protein>
<keyword evidence="8 10" id="KW-0472">Membrane</keyword>
<dbReference type="EMBL" id="CAXAQS010000939">
    <property type="protein sequence ID" value="CAK9253844.1"/>
    <property type="molecule type" value="Genomic_DNA"/>
</dbReference>
<dbReference type="InterPro" id="IPR035973">
    <property type="entry name" value="Cyt_c_oxidase_su3-like_sf"/>
</dbReference>
<feature type="non-terminal residue" evidence="12">
    <location>
        <position position="265"/>
    </location>
</feature>
<dbReference type="Gene3D" id="1.10.287.70">
    <property type="match status" value="1"/>
</dbReference>
<feature type="domain" description="Heme-copper oxidase subunit III family profile" evidence="11">
    <location>
        <begin position="6"/>
        <end position="265"/>
    </location>
</feature>
<evidence type="ECO:0000259" key="11">
    <source>
        <dbReference type="PROSITE" id="PS50253"/>
    </source>
</evidence>
<dbReference type="Gene3D" id="1.20.120.80">
    <property type="entry name" value="Cytochrome c oxidase, subunit III, four-helix bundle"/>
    <property type="match status" value="1"/>
</dbReference>
<dbReference type="Proteomes" id="UP001497444">
    <property type="component" value="Unassembled WGS sequence"/>
</dbReference>
<feature type="transmembrane region" description="Helical" evidence="10">
    <location>
        <begin position="165"/>
        <end position="182"/>
    </location>
</feature>
<feature type="transmembrane region" description="Helical" evidence="10">
    <location>
        <begin position="43"/>
        <end position="62"/>
    </location>
</feature>
<feature type="transmembrane region" description="Helical" evidence="10">
    <location>
        <begin position="134"/>
        <end position="153"/>
    </location>
</feature>
<organism evidence="12 13">
    <name type="scientific">Sphagnum jensenii</name>
    <dbReference type="NCBI Taxonomy" id="128206"/>
    <lineage>
        <taxon>Eukaryota</taxon>
        <taxon>Viridiplantae</taxon>
        <taxon>Streptophyta</taxon>
        <taxon>Embryophyta</taxon>
        <taxon>Bryophyta</taxon>
        <taxon>Sphagnophytina</taxon>
        <taxon>Sphagnopsida</taxon>
        <taxon>Sphagnales</taxon>
        <taxon>Sphagnaceae</taxon>
        <taxon>Sphagnum</taxon>
    </lineage>
</organism>
<dbReference type="InterPro" id="IPR013833">
    <property type="entry name" value="Cyt_c_oxidase_su3_a-hlx"/>
</dbReference>
<sequence>EKLLMQRHPFHLVKPSFWPFFTSLSFFFFALSFVGYMHFFCSFFVFFMFFLSLLLCFLFWFMDVIFESTYQGYHTRAVQRGLRIGVILFIVSEVMFFFAFFWAFFHSSLSPSIQIGCVWPPAGIVPFSPWRIPLLNTIILLVSGMAITAAHYYLVLGDGDDVYELYLYTLGLAVLFTLLQLYEYRYASFDISDGIYGSTFFMTTGLHGFHVLAGTIAIFISFLRTCFFDHFTREHHIGFESAVWYWHFVDVVWLFLFVAVYWWGG</sequence>
<dbReference type="CDD" id="cd01665">
    <property type="entry name" value="Cyt_c_Oxidase_III"/>
    <property type="match status" value="1"/>
</dbReference>
<proteinExistence type="inferred from homology"/>
<keyword evidence="7 10" id="KW-1133">Transmembrane helix</keyword>
<keyword evidence="5 9" id="KW-0812">Transmembrane</keyword>
<evidence type="ECO:0000256" key="1">
    <source>
        <dbReference type="ARBA" id="ARBA00004141"/>
    </source>
</evidence>
<keyword evidence="9" id="KW-0496">Mitochondrion</keyword>
<comment type="similarity">
    <text evidence="2 9">Belongs to the cytochrome c oxidase subunit 3 family.</text>
</comment>
<dbReference type="PROSITE" id="PS50253">
    <property type="entry name" value="COX3"/>
    <property type="match status" value="1"/>
</dbReference>
<dbReference type="InterPro" id="IPR000298">
    <property type="entry name" value="Cyt_c_oxidase-like_su3"/>
</dbReference>
<accession>A0ABP0VHI6</accession>